<evidence type="ECO:0000256" key="2">
    <source>
        <dbReference type="ARBA" id="ARBA00022729"/>
    </source>
</evidence>
<feature type="signal peptide" evidence="4">
    <location>
        <begin position="1"/>
        <end position="30"/>
    </location>
</feature>
<keyword evidence="3" id="KW-0472">Membrane</keyword>
<accession>A0A3N2SBW4</accession>
<dbReference type="PANTHER" id="PTHR34001:SF3">
    <property type="entry name" value="BLL7405 PROTEIN"/>
    <property type="match status" value="1"/>
</dbReference>
<keyword evidence="2 4" id="KW-0732">Signal</keyword>
<reference evidence="6 7" key="1">
    <citation type="submission" date="2018-10" db="EMBL/GenBank/DDBJ databases">
        <title>Horizontal transference of carbapenem resistance between Klebsiella pneumoniae and Kluyvera ascorbata during abdominal infection: a case report.</title>
        <authorList>
            <person name="Raro O.H.F."/>
            <person name="Lima-Morales D."/>
            <person name="Barth A.L."/>
            <person name="Paim T.G.S."/>
            <person name="Mott M.P."/>
            <person name="Riche C.V.W."/>
            <person name="Teixeira U.F."/>
            <person name="Waechter F."/>
            <person name="Dias C.A.G."/>
        </authorList>
    </citation>
    <scope>NUCLEOTIDE SEQUENCE [LARGE SCALE GENOMIC DNA]</scope>
    <source>
        <strain evidence="6 7">OT2</strain>
    </source>
</reference>
<dbReference type="GO" id="GO:0016020">
    <property type="term" value="C:membrane"/>
    <property type="evidence" value="ECO:0007669"/>
    <property type="project" value="UniProtKB-SubCell"/>
</dbReference>
<dbReference type="InterPro" id="IPR011250">
    <property type="entry name" value="OMP/PagP_B-barrel"/>
</dbReference>
<sequence length="242" mass="26057">MRARLIYLIGTEMKRAILVSALMISCSTFAASNHSDQWAGFYAGGNLGYGSGHNQDVGNSDSWGDSIGGVVGGIQVGHNWQFDNNIVLGVAANLNLSDIGDDFKNSEHNQYDPYDGSADIKQNGSIDLLMGYAFDRFLPYVKAGVTIAKEDFTMGCHTGNTSITNGCNHQFNSSASNISAGLNVGAGFQYRVTDNLSAGLEYTYVDLGTSSVYMGDPNYPDYGARNFNTAYSTTTLNVNYLF</sequence>
<comment type="caution">
    <text evidence="6">The sequence shown here is derived from an EMBL/GenBank/DDBJ whole genome shotgun (WGS) entry which is preliminary data.</text>
</comment>
<dbReference type="EMBL" id="RHFN01000003">
    <property type="protein sequence ID" value="ROU17172.1"/>
    <property type="molecule type" value="Genomic_DNA"/>
</dbReference>
<evidence type="ECO:0000256" key="4">
    <source>
        <dbReference type="SAM" id="SignalP"/>
    </source>
</evidence>
<protein>
    <submittedName>
        <fullName evidence="6">Porin family protein</fullName>
    </submittedName>
</protein>
<comment type="subcellular location">
    <subcellularLocation>
        <location evidence="1">Membrane</location>
    </subcellularLocation>
</comment>
<name>A0A3N2SBW4_9ENTR</name>
<feature type="domain" description="Outer membrane protein beta-barrel" evidence="5">
    <location>
        <begin position="20"/>
        <end position="229"/>
    </location>
</feature>
<dbReference type="Gene3D" id="2.40.160.20">
    <property type="match status" value="1"/>
</dbReference>
<dbReference type="PROSITE" id="PS51257">
    <property type="entry name" value="PROKAR_LIPOPROTEIN"/>
    <property type="match status" value="1"/>
</dbReference>
<dbReference type="AlphaFoldDB" id="A0A3N2SBW4"/>
<evidence type="ECO:0000313" key="7">
    <source>
        <dbReference type="Proteomes" id="UP000268051"/>
    </source>
</evidence>
<dbReference type="OrthoDB" id="9815357at2"/>
<evidence type="ECO:0000313" key="6">
    <source>
        <dbReference type="EMBL" id="ROU17172.1"/>
    </source>
</evidence>
<dbReference type="Proteomes" id="UP000268051">
    <property type="component" value="Unassembled WGS sequence"/>
</dbReference>
<evidence type="ECO:0000256" key="3">
    <source>
        <dbReference type="ARBA" id="ARBA00023136"/>
    </source>
</evidence>
<proteinExistence type="predicted"/>
<dbReference type="PANTHER" id="PTHR34001">
    <property type="entry name" value="BLL7405 PROTEIN"/>
    <property type="match status" value="1"/>
</dbReference>
<gene>
    <name evidence="6" type="ORF">EB837_04470</name>
</gene>
<evidence type="ECO:0000256" key="1">
    <source>
        <dbReference type="ARBA" id="ARBA00004370"/>
    </source>
</evidence>
<organism evidence="6 7">
    <name type="scientific">Kluyvera ascorbata</name>
    <dbReference type="NCBI Taxonomy" id="51288"/>
    <lineage>
        <taxon>Bacteria</taxon>
        <taxon>Pseudomonadati</taxon>
        <taxon>Pseudomonadota</taxon>
        <taxon>Gammaproteobacteria</taxon>
        <taxon>Enterobacterales</taxon>
        <taxon>Enterobacteriaceae</taxon>
        <taxon>Kluyvera</taxon>
    </lineage>
</organism>
<dbReference type="InterPro" id="IPR027385">
    <property type="entry name" value="Beta-barrel_OMP"/>
</dbReference>
<evidence type="ECO:0000259" key="5">
    <source>
        <dbReference type="Pfam" id="PF13505"/>
    </source>
</evidence>
<dbReference type="Pfam" id="PF13505">
    <property type="entry name" value="OMP_b-brl"/>
    <property type="match status" value="1"/>
</dbReference>
<dbReference type="InterPro" id="IPR051692">
    <property type="entry name" value="OMP-like"/>
</dbReference>
<feature type="chain" id="PRO_5018303948" evidence="4">
    <location>
        <begin position="31"/>
        <end position="242"/>
    </location>
</feature>
<dbReference type="SUPFAM" id="SSF56925">
    <property type="entry name" value="OMPA-like"/>
    <property type="match status" value="1"/>
</dbReference>